<dbReference type="RefSeq" id="XP_071928663.1">
    <property type="nucleotide sequence ID" value="XM_072072562.1"/>
</dbReference>
<evidence type="ECO:0000313" key="4">
    <source>
        <dbReference type="RefSeq" id="XP_071928663.1"/>
    </source>
</evidence>
<reference evidence="4" key="2">
    <citation type="submission" date="2025-08" db="UniProtKB">
        <authorList>
            <consortium name="RefSeq"/>
        </authorList>
    </citation>
    <scope>IDENTIFICATION</scope>
    <source>
        <tissue evidence="4">Leaves</tissue>
    </source>
</reference>
<keyword evidence="1 2" id="KW-0902">Two-component regulatory system</keyword>
<dbReference type="SUPFAM" id="SSF47226">
    <property type="entry name" value="Histidine-containing phosphotransfer domain, HPT domain"/>
    <property type="match status" value="1"/>
</dbReference>
<keyword evidence="2" id="KW-0932">Cytokinin signaling pathway</keyword>
<proteinExistence type="predicted"/>
<comment type="function">
    <text evidence="2">Functions as a two-component phosphorelay mediators between cytokinin sensor histidine kinases and response regulators (B-type ARRs). Plays an important role in propagating cytokinin signal transduction.</text>
</comment>
<sequence length="151" mass="17421">MNFKRINEGFRHGQLLQMIDEGYINLDFCGIMRDASATDPSSVVQIIHIYCAEMESLLFRLNRMTKDGSADLAVVTELSRTAKLKSERIGAERVLLECSNLVQACENKDIDNIHEALFYVKNEFKYTKTKLLDFAKLQKRIVNLENEEKKK</sequence>
<evidence type="ECO:0000313" key="3">
    <source>
        <dbReference type="Proteomes" id="UP001652660"/>
    </source>
</evidence>
<name>A0ABM4WA52_COFAR</name>
<dbReference type="InterPro" id="IPR036641">
    <property type="entry name" value="HPT_dom_sf"/>
</dbReference>
<evidence type="ECO:0000256" key="2">
    <source>
        <dbReference type="RuleBase" id="RU369004"/>
    </source>
</evidence>
<keyword evidence="3" id="KW-1185">Reference proteome</keyword>
<dbReference type="Gene3D" id="1.20.120.160">
    <property type="entry name" value="HPT domain"/>
    <property type="match status" value="1"/>
</dbReference>
<comment type="subcellular location">
    <subcellularLocation>
        <location evidence="2">Cytoplasm</location>
        <location evidence="2">Cytosol</location>
    </subcellularLocation>
    <subcellularLocation>
        <location evidence="2">Nucleus</location>
    </subcellularLocation>
</comment>
<reference evidence="3" key="1">
    <citation type="journal article" date="2025" name="Foods">
        <title>Unveiling the Microbial Signatures of Arabica Coffee Cherries: Insights into Ripeness Specific Diversity, Functional Traits, and Implications for Quality and Safety.</title>
        <authorList>
            <consortium name="RefSeq"/>
            <person name="Tenea G.N."/>
            <person name="Cifuentes V."/>
            <person name="Reyes P."/>
            <person name="Cevallos-Vallejos M."/>
        </authorList>
    </citation>
    <scope>NUCLEOTIDE SEQUENCE [LARGE SCALE GENOMIC DNA]</scope>
</reference>
<evidence type="ECO:0000256" key="1">
    <source>
        <dbReference type="ARBA" id="ARBA00023012"/>
    </source>
</evidence>
<dbReference type="InterPro" id="IPR045871">
    <property type="entry name" value="AHP1-5/YPD1"/>
</dbReference>
<dbReference type="GeneID" id="113690151"/>
<dbReference type="PANTHER" id="PTHR28242">
    <property type="entry name" value="PHOSPHORELAY INTERMEDIATE PROTEIN YPD1"/>
    <property type="match status" value="1"/>
</dbReference>
<dbReference type="Proteomes" id="UP001652660">
    <property type="component" value="Chromosome 1e"/>
</dbReference>
<dbReference type="PANTHER" id="PTHR28242:SF52">
    <property type="entry name" value="PHOSPHORELAY INTERMEDIATE PROTEIN YPD1"/>
    <property type="match status" value="1"/>
</dbReference>
<protein>
    <recommendedName>
        <fullName evidence="2">Histidine-containing phosphotransfer protein</fullName>
    </recommendedName>
</protein>
<organism evidence="3 4">
    <name type="scientific">Coffea arabica</name>
    <name type="common">Arabian coffee</name>
    <dbReference type="NCBI Taxonomy" id="13443"/>
    <lineage>
        <taxon>Eukaryota</taxon>
        <taxon>Viridiplantae</taxon>
        <taxon>Streptophyta</taxon>
        <taxon>Embryophyta</taxon>
        <taxon>Tracheophyta</taxon>
        <taxon>Spermatophyta</taxon>
        <taxon>Magnoliopsida</taxon>
        <taxon>eudicotyledons</taxon>
        <taxon>Gunneridae</taxon>
        <taxon>Pentapetalae</taxon>
        <taxon>asterids</taxon>
        <taxon>lamiids</taxon>
        <taxon>Gentianales</taxon>
        <taxon>Rubiaceae</taxon>
        <taxon>Ixoroideae</taxon>
        <taxon>Gardenieae complex</taxon>
        <taxon>Bertiereae - Coffeeae clade</taxon>
        <taxon>Coffeeae</taxon>
        <taxon>Coffea</taxon>
    </lineage>
</organism>
<gene>
    <name evidence="4" type="primary">LOC113690151</name>
</gene>
<comment type="domain">
    <text evidence="2">Histidine-containing phosphotransfer domain (HPt) contains an active histidine that mediates the phosphotransfer.</text>
</comment>
<accession>A0ABM4WA52</accession>